<evidence type="ECO:0000256" key="4">
    <source>
        <dbReference type="ARBA" id="ARBA00022989"/>
    </source>
</evidence>
<keyword evidence="10" id="KW-1185">Reference proteome</keyword>
<evidence type="ECO:0000256" key="2">
    <source>
        <dbReference type="ARBA" id="ARBA00022475"/>
    </source>
</evidence>
<keyword evidence="3 7" id="KW-0812">Transmembrane</keyword>
<dbReference type="InterPro" id="IPR038323">
    <property type="entry name" value="ArAE_1_C_sf"/>
</dbReference>
<dbReference type="Pfam" id="PF11728">
    <property type="entry name" value="ArAE_1_C"/>
    <property type="match status" value="1"/>
</dbReference>
<sequence length="351" mass="40645">MMFLRRLTIDNHLWYALKIGIGSGLSIYLAELLQLEYSSSAGIITLLTIASTKRETLRLGLYRIVTFLATVFLCWLMQGLVGSEWISYGIVMVVVTFFLNVRNLLATLSVNAVVVSHLLHNPERTINNEAILNELLLLAIGLVIAIVVNYFQNYESQKKYLEQSVKAIDLRMQRVLTKLAAYLRDPELDNHVWEDIIQLEKDLLTYAKSAFDYQQNRRPLTDDFYVDYFEMRLQQCSVLHNLHYEIKRIRVFQSDSQIIADFLGEINEHLPVVAAPKAQLHHLDDLVLKIQEENLPESREEFVSKARLYHILMDLEEFLKFKQRFVAGLETPQQQQQESSGLSSLREKVPN</sequence>
<feature type="transmembrane region" description="Helical" evidence="7">
    <location>
        <begin position="131"/>
        <end position="151"/>
    </location>
</feature>
<comment type="subcellular location">
    <subcellularLocation>
        <location evidence="1">Cell membrane</location>
        <topology evidence="1">Multi-pass membrane protein</topology>
    </subcellularLocation>
</comment>
<dbReference type="Gene3D" id="1.20.120.940">
    <property type="entry name" value="Putative aromatic acid exporter, C-terminal domain"/>
    <property type="match status" value="1"/>
</dbReference>
<keyword evidence="2" id="KW-1003">Cell membrane</keyword>
<evidence type="ECO:0000256" key="7">
    <source>
        <dbReference type="SAM" id="Phobius"/>
    </source>
</evidence>
<evidence type="ECO:0000256" key="5">
    <source>
        <dbReference type="ARBA" id="ARBA00023136"/>
    </source>
</evidence>
<reference evidence="9" key="1">
    <citation type="submission" date="2016-06" db="EMBL/GenBank/DDBJ databases">
        <authorList>
            <person name="Van Tyne D."/>
        </authorList>
    </citation>
    <scope>NUCLEOTIDE SEQUENCE</scope>
    <source>
        <strain evidence="9">JM9A</strain>
    </source>
</reference>
<name>A0ABV0F7F1_9ENTE</name>
<protein>
    <recommendedName>
        <fullName evidence="8">Putative aromatic acid exporter C-terminal domain-containing protein</fullName>
    </recommendedName>
</protein>
<feature type="domain" description="Putative aromatic acid exporter C-terminal" evidence="8">
    <location>
        <begin position="160"/>
        <end position="323"/>
    </location>
</feature>
<organism evidence="9 10">
    <name type="scientific">Enterococcus diestrammenae</name>
    <dbReference type="NCBI Taxonomy" id="1155073"/>
    <lineage>
        <taxon>Bacteria</taxon>
        <taxon>Bacillati</taxon>
        <taxon>Bacillota</taxon>
        <taxon>Bacilli</taxon>
        <taxon>Lactobacillales</taxon>
        <taxon>Enterococcaceae</taxon>
        <taxon>Enterococcus</taxon>
    </lineage>
</organism>
<comment type="caution">
    <text evidence="9">The sequence shown here is derived from an EMBL/GenBank/DDBJ whole genome shotgun (WGS) entry which is preliminary data.</text>
</comment>
<feature type="region of interest" description="Disordered" evidence="6">
    <location>
        <begin position="332"/>
        <end position="351"/>
    </location>
</feature>
<proteinExistence type="predicted"/>
<evidence type="ECO:0000256" key="6">
    <source>
        <dbReference type="SAM" id="MobiDB-lite"/>
    </source>
</evidence>
<dbReference type="Pfam" id="PF06081">
    <property type="entry name" value="ArAE_1"/>
    <property type="match status" value="1"/>
</dbReference>
<feature type="transmembrane region" description="Helical" evidence="7">
    <location>
        <begin position="86"/>
        <end position="119"/>
    </location>
</feature>
<gene>
    <name evidence="9" type="ORF">BAU18_002505</name>
</gene>
<dbReference type="RefSeq" id="WP_237583955.1">
    <property type="nucleotide sequence ID" value="NZ_MAEI02000001.1"/>
</dbReference>
<dbReference type="InterPro" id="IPR021062">
    <property type="entry name" value="ArAE_1_C"/>
</dbReference>
<dbReference type="InterPro" id="IPR010343">
    <property type="entry name" value="ArAE_1"/>
</dbReference>
<dbReference type="PANTHER" id="PTHR40064:SF1">
    <property type="entry name" value="MEMBRANE PROTEIN"/>
    <property type="match status" value="1"/>
</dbReference>
<dbReference type="Proteomes" id="UP001429357">
    <property type="component" value="Unassembled WGS sequence"/>
</dbReference>
<evidence type="ECO:0000259" key="8">
    <source>
        <dbReference type="Pfam" id="PF11728"/>
    </source>
</evidence>
<feature type="transmembrane region" description="Helical" evidence="7">
    <location>
        <begin position="59"/>
        <end position="80"/>
    </location>
</feature>
<evidence type="ECO:0000313" key="9">
    <source>
        <dbReference type="EMBL" id="MEO1782888.1"/>
    </source>
</evidence>
<dbReference type="PANTHER" id="PTHR40064">
    <property type="entry name" value="MEMBRANE PROTEIN-RELATED"/>
    <property type="match status" value="1"/>
</dbReference>
<dbReference type="EMBL" id="MAEI02000001">
    <property type="protein sequence ID" value="MEO1782888.1"/>
    <property type="molecule type" value="Genomic_DNA"/>
</dbReference>
<keyword evidence="5 7" id="KW-0472">Membrane</keyword>
<dbReference type="InterPro" id="IPR052984">
    <property type="entry name" value="UPF0421"/>
</dbReference>
<accession>A0ABV0F7F1</accession>
<evidence type="ECO:0000256" key="1">
    <source>
        <dbReference type="ARBA" id="ARBA00004651"/>
    </source>
</evidence>
<reference evidence="9" key="2">
    <citation type="submission" date="2024-02" db="EMBL/GenBank/DDBJ databases">
        <title>The Genome Sequence of Enterococcus diestrammenae JM9A.</title>
        <authorList>
            <person name="Earl A."/>
            <person name="Manson A."/>
            <person name="Gilmore M."/>
            <person name="Sanders J."/>
            <person name="Shea T."/>
            <person name="Howe W."/>
            <person name="Livny J."/>
            <person name="Cuomo C."/>
            <person name="Neafsey D."/>
            <person name="Birren B."/>
        </authorList>
    </citation>
    <scope>NUCLEOTIDE SEQUENCE</scope>
    <source>
        <strain evidence="9">JM9A</strain>
    </source>
</reference>
<evidence type="ECO:0000256" key="3">
    <source>
        <dbReference type="ARBA" id="ARBA00022692"/>
    </source>
</evidence>
<evidence type="ECO:0000313" key="10">
    <source>
        <dbReference type="Proteomes" id="UP001429357"/>
    </source>
</evidence>
<keyword evidence="4 7" id="KW-1133">Transmembrane helix</keyword>